<evidence type="ECO:0000313" key="1">
    <source>
        <dbReference type="EMBL" id="KIM72626.1"/>
    </source>
</evidence>
<reference evidence="1 2" key="1">
    <citation type="submission" date="2014-04" db="EMBL/GenBank/DDBJ databases">
        <authorList>
            <consortium name="DOE Joint Genome Institute"/>
            <person name="Kuo A."/>
            <person name="Tarkka M."/>
            <person name="Buscot F."/>
            <person name="Kohler A."/>
            <person name="Nagy L.G."/>
            <person name="Floudas D."/>
            <person name="Copeland A."/>
            <person name="Barry K.W."/>
            <person name="Cichocki N."/>
            <person name="Veneault-Fourrey C."/>
            <person name="LaButti K."/>
            <person name="Lindquist E.A."/>
            <person name="Lipzen A."/>
            <person name="Lundell T."/>
            <person name="Morin E."/>
            <person name="Murat C."/>
            <person name="Sun H."/>
            <person name="Tunlid A."/>
            <person name="Henrissat B."/>
            <person name="Grigoriev I.V."/>
            <person name="Hibbett D.S."/>
            <person name="Martin F."/>
            <person name="Nordberg H.P."/>
            <person name="Cantor M.N."/>
            <person name="Hua S.X."/>
        </authorList>
    </citation>
    <scope>NUCLEOTIDE SEQUENCE [LARGE SCALE GENOMIC DNA]</scope>
    <source>
        <strain evidence="1 2">F 1598</strain>
    </source>
</reference>
<reference evidence="2" key="2">
    <citation type="submission" date="2015-01" db="EMBL/GenBank/DDBJ databases">
        <title>Evolutionary Origins and Diversification of the Mycorrhizal Mutualists.</title>
        <authorList>
            <consortium name="DOE Joint Genome Institute"/>
            <consortium name="Mycorrhizal Genomics Consortium"/>
            <person name="Kohler A."/>
            <person name="Kuo A."/>
            <person name="Nagy L.G."/>
            <person name="Floudas D."/>
            <person name="Copeland A."/>
            <person name="Barry K.W."/>
            <person name="Cichocki N."/>
            <person name="Veneault-Fourrey C."/>
            <person name="LaButti K."/>
            <person name="Lindquist E.A."/>
            <person name="Lipzen A."/>
            <person name="Lundell T."/>
            <person name="Morin E."/>
            <person name="Murat C."/>
            <person name="Riley R."/>
            <person name="Ohm R."/>
            <person name="Sun H."/>
            <person name="Tunlid A."/>
            <person name="Henrissat B."/>
            <person name="Grigoriev I.V."/>
            <person name="Hibbett D.S."/>
            <person name="Martin F."/>
        </authorList>
    </citation>
    <scope>NUCLEOTIDE SEQUENCE [LARGE SCALE GENOMIC DNA]</scope>
    <source>
        <strain evidence="2">F 1598</strain>
    </source>
</reference>
<name>A0A0C3EY39_PILCF</name>
<dbReference type="EMBL" id="KN833118">
    <property type="protein sequence ID" value="KIM72626.1"/>
    <property type="molecule type" value="Genomic_DNA"/>
</dbReference>
<dbReference type="AlphaFoldDB" id="A0A0C3EY39"/>
<keyword evidence="2" id="KW-1185">Reference proteome</keyword>
<dbReference type="HOGENOM" id="CLU_2832093_0_0_1"/>
<sequence length="66" mass="7524">MALNRRCPCKTDSKTRLMNMITTEAEKIINTNEECVVPLRTFLELIAMRTEFSDFPPHLCSNFGSG</sequence>
<accession>A0A0C3EY39</accession>
<dbReference type="InParanoid" id="A0A0C3EY39"/>
<organism evidence="1 2">
    <name type="scientific">Piloderma croceum (strain F 1598)</name>
    <dbReference type="NCBI Taxonomy" id="765440"/>
    <lineage>
        <taxon>Eukaryota</taxon>
        <taxon>Fungi</taxon>
        <taxon>Dikarya</taxon>
        <taxon>Basidiomycota</taxon>
        <taxon>Agaricomycotina</taxon>
        <taxon>Agaricomycetes</taxon>
        <taxon>Agaricomycetidae</taxon>
        <taxon>Atheliales</taxon>
        <taxon>Atheliaceae</taxon>
        <taxon>Piloderma</taxon>
    </lineage>
</organism>
<dbReference type="Proteomes" id="UP000054166">
    <property type="component" value="Unassembled WGS sequence"/>
</dbReference>
<protein>
    <submittedName>
        <fullName evidence="1">Uncharacterized protein</fullName>
    </submittedName>
</protein>
<gene>
    <name evidence="1" type="ORF">PILCRDRAFT_15972</name>
</gene>
<proteinExistence type="predicted"/>
<evidence type="ECO:0000313" key="2">
    <source>
        <dbReference type="Proteomes" id="UP000054166"/>
    </source>
</evidence>